<evidence type="ECO:0000256" key="2">
    <source>
        <dbReference type="ARBA" id="ARBA00023043"/>
    </source>
</evidence>
<accession>A0A0G4IXK3</accession>
<feature type="signal peptide" evidence="3">
    <location>
        <begin position="1"/>
        <end position="19"/>
    </location>
</feature>
<keyword evidence="6" id="KW-1185">Reference proteome</keyword>
<evidence type="ECO:0000256" key="1">
    <source>
        <dbReference type="ARBA" id="ARBA00022737"/>
    </source>
</evidence>
<keyword evidence="2" id="KW-0040">ANK repeat</keyword>
<feature type="chain" id="PRO_5035990790" evidence="3">
    <location>
        <begin position="20"/>
        <end position="200"/>
    </location>
</feature>
<evidence type="ECO:0000313" key="5">
    <source>
        <dbReference type="EMBL" id="SPQ97063.1"/>
    </source>
</evidence>
<dbReference type="OrthoDB" id="194358at2759"/>
<geneLocation type="mitochondrion" evidence="5"/>
<dbReference type="PANTHER" id="PTHR24198">
    <property type="entry name" value="ANKYRIN REPEAT AND PROTEIN KINASE DOMAIN-CONTAINING PROTEIN"/>
    <property type="match status" value="1"/>
</dbReference>
<dbReference type="SMART" id="SM00248">
    <property type="entry name" value="ANK"/>
    <property type="match status" value="3"/>
</dbReference>
<evidence type="ECO:0000313" key="6">
    <source>
        <dbReference type="Proteomes" id="UP000039324"/>
    </source>
</evidence>
<gene>
    <name evidence="4" type="ORF">PBRA_007510</name>
    <name evidence="5" type="ORF">PLBR_LOCUS4278</name>
</gene>
<keyword evidence="1" id="KW-0677">Repeat</keyword>
<dbReference type="SUPFAM" id="SSF48403">
    <property type="entry name" value="Ankyrin repeat"/>
    <property type="match status" value="1"/>
</dbReference>
<dbReference type="InterPro" id="IPR036770">
    <property type="entry name" value="Ankyrin_rpt-contain_sf"/>
</dbReference>
<reference evidence="4 6" key="1">
    <citation type="submission" date="2015-02" db="EMBL/GenBank/DDBJ databases">
        <authorList>
            <person name="Chooi Y.-H."/>
        </authorList>
    </citation>
    <scope>NUCLEOTIDE SEQUENCE [LARGE SCALE GENOMIC DNA]</scope>
    <source>
        <strain evidence="4">E3</strain>
    </source>
</reference>
<evidence type="ECO:0000313" key="4">
    <source>
        <dbReference type="EMBL" id="CEO99776.1"/>
    </source>
</evidence>
<evidence type="ECO:0000313" key="7">
    <source>
        <dbReference type="Proteomes" id="UP000290189"/>
    </source>
</evidence>
<dbReference type="InterPro" id="IPR002110">
    <property type="entry name" value="Ankyrin_rpt"/>
</dbReference>
<dbReference type="EMBL" id="CDSF01000093">
    <property type="protein sequence ID" value="CEO99776.1"/>
    <property type="molecule type" value="Genomic_DNA"/>
</dbReference>
<reference evidence="5 7" key="2">
    <citation type="submission" date="2018-03" db="EMBL/GenBank/DDBJ databases">
        <authorList>
            <person name="Fogelqvist J."/>
        </authorList>
    </citation>
    <scope>NUCLEOTIDE SEQUENCE [LARGE SCALE GENOMIC DNA]</scope>
</reference>
<organism evidence="4 6">
    <name type="scientific">Plasmodiophora brassicae</name>
    <name type="common">Clubroot disease agent</name>
    <dbReference type="NCBI Taxonomy" id="37360"/>
    <lineage>
        <taxon>Eukaryota</taxon>
        <taxon>Sar</taxon>
        <taxon>Rhizaria</taxon>
        <taxon>Endomyxa</taxon>
        <taxon>Phytomyxea</taxon>
        <taxon>Plasmodiophorida</taxon>
        <taxon>Plasmodiophoridae</taxon>
        <taxon>Plasmodiophora</taxon>
    </lineage>
</organism>
<keyword evidence="5" id="KW-0496">Mitochondrion</keyword>
<dbReference type="PANTHER" id="PTHR24198:SF165">
    <property type="entry name" value="ANKYRIN REPEAT-CONTAINING PROTEIN-RELATED"/>
    <property type="match status" value="1"/>
</dbReference>
<proteinExistence type="predicted"/>
<dbReference type="Pfam" id="PF12796">
    <property type="entry name" value="Ank_2"/>
    <property type="match status" value="1"/>
</dbReference>
<name>A0A0G4IXK3_PLABS</name>
<dbReference type="Gene3D" id="1.25.40.20">
    <property type="entry name" value="Ankyrin repeat-containing domain"/>
    <property type="match status" value="1"/>
</dbReference>
<dbReference type="Proteomes" id="UP000290189">
    <property type="component" value="Unassembled WGS sequence"/>
</dbReference>
<protein>
    <submittedName>
        <fullName evidence="4">Uncharacterized protein</fullName>
    </submittedName>
</protein>
<dbReference type="EMBL" id="OVEO01000007">
    <property type="protein sequence ID" value="SPQ97063.1"/>
    <property type="molecule type" value="Genomic_DNA"/>
</dbReference>
<sequence>MTTLARALVMATMACQVAGSADHLHLAAIRCQTRLVEAILDHDASLVNRDLHFGRTALFFIIESGLCPDEATREDLVQNLIARGASVHVRQRNVDLTPLHYAAFYHQAGVAEILLRAEPLLATATDFLGRHVLHFAIWPNQGVSSSEEFRLPLFRLFSDTLPVLFDMPSLCPSFPSPRTTARLLGYKRVERLFNASRWVH</sequence>
<keyword evidence="3" id="KW-0732">Signal</keyword>
<dbReference type="Proteomes" id="UP000039324">
    <property type="component" value="Unassembled WGS sequence"/>
</dbReference>
<evidence type="ECO:0000256" key="3">
    <source>
        <dbReference type="SAM" id="SignalP"/>
    </source>
</evidence>
<dbReference type="AlphaFoldDB" id="A0A0G4IXK3"/>